<evidence type="ECO:0000313" key="2">
    <source>
        <dbReference type="Proteomes" id="UP000001022"/>
    </source>
</evidence>
<gene>
    <name evidence="1" type="ordered locus">HD_0993</name>
</gene>
<accession>Q7VMI4</accession>
<dbReference type="Proteomes" id="UP000001022">
    <property type="component" value="Chromosome"/>
</dbReference>
<organism evidence="1 2">
    <name type="scientific">Haemophilus ducreyi (strain 35000HP / ATCC 700724)</name>
    <dbReference type="NCBI Taxonomy" id="233412"/>
    <lineage>
        <taxon>Bacteria</taxon>
        <taxon>Pseudomonadati</taxon>
        <taxon>Pseudomonadota</taxon>
        <taxon>Gammaproteobacteria</taxon>
        <taxon>Pasteurellales</taxon>
        <taxon>Pasteurellaceae</taxon>
        <taxon>Haemophilus</taxon>
    </lineage>
</organism>
<keyword evidence="2" id="KW-1185">Reference proteome</keyword>
<evidence type="ECO:0000313" key="1">
    <source>
        <dbReference type="EMBL" id="AAP95872.1"/>
    </source>
</evidence>
<protein>
    <submittedName>
        <fullName evidence="1">Uncharacterized protein</fullName>
    </submittedName>
</protein>
<dbReference type="HOGENOM" id="CLU_3403806_0_0_6"/>
<dbReference type="KEGG" id="hdu:HD_0993"/>
<sequence length="30" mass="3727">MHLHNSSFKNSTLYWQCYFFMLNNQPMDKT</sequence>
<proteinExistence type="predicted"/>
<name>Q7VMI4_HAEDU</name>
<dbReference type="AlphaFoldDB" id="Q7VMI4"/>
<dbReference type="EMBL" id="AE017143">
    <property type="protein sequence ID" value="AAP95872.1"/>
    <property type="molecule type" value="Genomic_DNA"/>
</dbReference>
<reference evidence="2" key="1">
    <citation type="submission" date="2003-06" db="EMBL/GenBank/DDBJ databases">
        <title>The complete genome sequence of Haemophilus ducreyi.</title>
        <authorList>
            <person name="Munson R.S. Jr."/>
            <person name="Ray W.C."/>
            <person name="Mahairas G."/>
            <person name="Sabo P."/>
            <person name="Mungur R."/>
            <person name="Johnson L."/>
            <person name="Nguyen D."/>
            <person name="Wang J."/>
            <person name="Forst C."/>
            <person name="Hood L."/>
        </authorList>
    </citation>
    <scope>NUCLEOTIDE SEQUENCE [LARGE SCALE GENOMIC DNA]</scope>
    <source>
        <strain evidence="2">35000HP / ATCC 700724</strain>
    </source>
</reference>